<accession>A0A6L2PX88</accession>
<dbReference type="AlphaFoldDB" id="A0A6L2PX88"/>
<organism evidence="2 3">
    <name type="scientific">Coptotermes formosanus</name>
    <name type="common">Formosan subterranean termite</name>
    <dbReference type="NCBI Taxonomy" id="36987"/>
    <lineage>
        <taxon>Eukaryota</taxon>
        <taxon>Metazoa</taxon>
        <taxon>Ecdysozoa</taxon>
        <taxon>Arthropoda</taxon>
        <taxon>Hexapoda</taxon>
        <taxon>Insecta</taxon>
        <taxon>Pterygota</taxon>
        <taxon>Neoptera</taxon>
        <taxon>Polyneoptera</taxon>
        <taxon>Dictyoptera</taxon>
        <taxon>Blattodea</taxon>
        <taxon>Blattoidea</taxon>
        <taxon>Termitoidae</taxon>
        <taxon>Rhinotermitidae</taxon>
        <taxon>Coptotermes</taxon>
    </lineage>
</organism>
<evidence type="ECO:0000313" key="3">
    <source>
        <dbReference type="Proteomes" id="UP000502823"/>
    </source>
</evidence>
<feature type="compositionally biased region" description="Basic and acidic residues" evidence="1">
    <location>
        <begin position="623"/>
        <end position="637"/>
    </location>
</feature>
<name>A0A6L2PX88_COPFO</name>
<proteinExistence type="predicted"/>
<evidence type="ECO:0000313" key="2">
    <source>
        <dbReference type="EMBL" id="GFG36844.1"/>
    </source>
</evidence>
<dbReference type="Proteomes" id="UP000502823">
    <property type="component" value="Unassembled WGS sequence"/>
</dbReference>
<gene>
    <name evidence="2" type="ORF">Cfor_08662</name>
</gene>
<reference evidence="3" key="1">
    <citation type="submission" date="2020-01" db="EMBL/GenBank/DDBJ databases">
        <title>Draft genome sequence of the Termite Coptotermes fromosanus.</title>
        <authorList>
            <person name="Itakura S."/>
            <person name="Yosikawa Y."/>
            <person name="Umezawa K."/>
        </authorList>
    </citation>
    <scope>NUCLEOTIDE SEQUENCE [LARGE SCALE GENOMIC DNA]</scope>
</reference>
<sequence length="1042" mass="113961">MEGAKEVMDSYCSSDDEVFFGPITMKEIKKALTMRRRTQVLRRTSEDKPLDDICAGKEETWLNISLPAKMPCCKECLTQAQQNRSLNVLLDCDVDDDSRDEETPAPPPSPELSRYNGSPYPTPCCARQQLRSNLKGIAEEEGCADGMAMQSTPVHSSFPRYLDLERSGHWRNVHIHSDYFEESNDSLSVLSKLDDSLADNTSKLSLEPMMTSKEAMETCAFSGEMQQMSDEDKKIRGLLIEKMEQHEARTRQLRCFKKQASGVSGVSKQPLSSATTSDGLINLNDVQENFALDEDIPANENDQTLNKDASEIISNGFESTGKDFQPPVSDTASEKSGSCHFSGVVADEHFASPFVGSVGCHDDMLSHSMSLGDLGCCYGIQGIDQALASLPSQASKSGTTHNHKLDDVPFTAPARPPSPEFDIEVPEQKAFLSSNVSYSYIAGEYSLISEADDCLEASRDKDIMEAPDGNCAAVGNAVVTADEDGGFLSVLSAAALYHASLQHTSGGHFARVSNVGLTGNSDVCSQNVREKLQCTSAPRAVLFVHNECDNEEKKVAFHYIPEQTCGEFGEESREQEESLGRDVRNADVDSRCLLRGIQEGSVADGNTYSNEGSCCREMDARSDLNDNDKRNIEDVKTQDSSSAEGFNDTLEEMEMLLKYGMDYMLSSHDKEGPDMIEKQTVFHNISTLNRPLCEMSEFEHFGDAINEGGNHHHVTDDIEACSENPSGGCARPEASTLAVSHVNPEPSSCSVVCDDVKPVSAGEAHDNLFVKPQSMPSGKSHSKLQAVVSPTMNVKLCHTVRNDKARPFKIPAKAVPHATSVPKLTAVRSDKKCSFKPTTIVTPSKRPLNYKKIVSPVGAYIHNIPSPSLVTTVKPNLAHAGTPKRIMVGGDAAMLSRHAAMPGIEKSPHILEQKGRENVDTNNIQPLLPVVSYKSVPSVKLEESRQEKMPRLNERMKMLVNAPKPHVVRHEELQHVSLQRELYVLPGRVKVISSPCTPNVKVSSAKKLVTDFDNSCVVSSDADAEISVVVRKEAARTHTLGV</sequence>
<evidence type="ECO:0000256" key="1">
    <source>
        <dbReference type="SAM" id="MobiDB-lite"/>
    </source>
</evidence>
<feature type="region of interest" description="Disordered" evidence="1">
    <location>
        <begin position="623"/>
        <end position="644"/>
    </location>
</feature>
<dbReference type="EMBL" id="BLKM01009497">
    <property type="protein sequence ID" value="GFG36844.1"/>
    <property type="molecule type" value="Genomic_DNA"/>
</dbReference>
<keyword evidence="3" id="KW-1185">Reference proteome</keyword>
<comment type="caution">
    <text evidence="2">The sequence shown here is derived from an EMBL/GenBank/DDBJ whole genome shotgun (WGS) entry which is preliminary data.</text>
</comment>
<feature type="region of interest" description="Disordered" evidence="1">
    <location>
        <begin position="394"/>
        <end position="418"/>
    </location>
</feature>
<dbReference type="OrthoDB" id="8194756at2759"/>
<dbReference type="InParanoid" id="A0A6L2PX88"/>
<feature type="region of interest" description="Disordered" evidence="1">
    <location>
        <begin position="95"/>
        <end position="118"/>
    </location>
</feature>
<protein>
    <submittedName>
        <fullName evidence="2">Uncharacterized protein</fullName>
    </submittedName>
</protein>